<dbReference type="InterPro" id="IPR004843">
    <property type="entry name" value="Calcineurin-like_PHP"/>
</dbReference>
<feature type="signal peptide" evidence="4">
    <location>
        <begin position="1"/>
        <end position="31"/>
    </location>
</feature>
<dbReference type="InterPro" id="IPR003961">
    <property type="entry name" value="FN3_dom"/>
</dbReference>
<evidence type="ECO:0000313" key="9">
    <source>
        <dbReference type="EMBL" id="HJB57394.1"/>
    </source>
</evidence>
<evidence type="ECO:0000313" key="10">
    <source>
        <dbReference type="Proteomes" id="UP000824208"/>
    </source>
</evidence>
<sequence>MKWTPINHCGRRCVAAALTGAMLFSLIPAAAAESYEGAAPAAGRSSAEYVTADWKFGRAYTSGSIAGGDLIIEDQSGNENDLKMQTYGEGDWSEYLSFSEESMTGRDGSMVFDGDTGTKTGADFITVDGAPINGETFETGYTIEVLYYFPEDWTAADAWMGILARQTDDPASFEGMDEPELGTMSMAVSNCKEIQFSTAPADQGHTMSSAAWSVTMDEGGVWYHIAVVSDGHEISTYVNGCEAFRDYASDEMAGMYADPEDGRFRVGSSWWNGLDKFLQGSLQEIRISSRALDKADWLIPNPEDYLGEFGRNDTYQLRNEDNYNYTNLSFYANPIWVSVGEGGTEDGFAAESLTLQPGETEASVNLNWYAPAGTVSAQVKFGEQVVDAAVSELTAPTKVDTAKYTDTGKMACKATVSGLTPETTYQYQISNDGGATWSKVYTYTTAAEDSFTFAFTSDPQIKEDQSTNSGGWNPADGTNQTGWAVMMETVAEAGASLMVSAGDQVEDQSWGKSSEYAAFFAPEEMTSMLYAPAVGNHDRHYMFADHFNLPNEMDVAGDGQPGTPSLLEQIKTTFRGQNNGTSQSHGNYIQATADEIANHSESNGVTPNAQGFYDFTERRAMETRGNYYYLFNNVLFVTLNTGAYPGGNDEENAGNADVPSAGKDNAEAEAMVENFRRTLEAAVEEYAGQYDWLIVTHHKSTQTVAKHAADSDIENYVDAGFESLMDEFDVDFVLGGHDHVYSRSYVLKDGARNAEALDTFHDPDGTIYLTGNCASDMQYYTPFESLDKTNNADYPILANGETGSQAYLAGNLPYGNQEYNQEYSPSYALFDVDGNTISVDVYNLSGDSVNPESKRIDHFTVTKNTDGGDQAQGFANGGSTLDLTQTGRYEAGETNVDGGVMEIVSYNARTGWAYAVNGQSGYLTAIALKTLEEKDSVDLLDGNDIDVKALVEAADASFQYGDMTSVAVSPDGSTLAAALQAEGYADAGRVALFACNPDGSLTLQKLVPVGVQPDMVTFADNHTVLTADEGEPREGYGEGITDPKGSVSIVDTDAGTASVVTFDSFDSQRDSLAVAGVVLKKNTAPSVDFEPEYLALSGGRAYVTLQEANAIAVLDLSAKAFTGVYSAGFEDYSTTPVDIDKKDEAYAPKTYESLMGIRMPDGIAAFEAGGTTYLVTANEGDAREWGDEDLGTAYLNEDERNFKDGEDTSPTGAITAENSGLDGKVVFFLVEDYDGLDPAKDYLFGGRSFTVYEVAEDGISEVFTSGDDFEALTARYLPAYFNSSNDNSALDDRSGKKGPEAESITVGAVDGHTYAFVALERTGGVMVYDVTDPADVSFVNYINSRNFETIVPGSEEYDDGELDKWVTGGDVAPEGLAFLPAGQSPNGKDLLLAACEVSGTVAVYELSANGTDEPGGGSGGGSSGGGSGSGGNTGGETDIGDEETPLGGAPFTDVPEDAWYKEAVDYVYANGLMSGTSATT</sequence>
<dbReference type="Proteomes" id="UP000824208">
    <property type="component" value="Unassembled WGS sequence"/>
</dbReference>
<feature type="domain" description="Choice-of-anchor I" evidence="8">
    <location>
        <begin position="951"/>
        <end position="1406"/>
    </location>
</feature>
<dbReference type="InterPro" id="IPR055188">
    <property type="entry name" value="Choice_anch_I"/>
</dbReference>
<evidence type="ECO:0000259" key="6">
    <source>
        <dbReference type="Pfam" id="PF00395"/>
    </source>
</evidence>
<protein>
    <submittedName>
        <fullName evidence="9">Choice-of-anchor I family protein</fullName>
    </submittedName>
</protein>
<dbReference type="SUPFAM" id="SSF56300">
    <property type="entry name" value="Metallo-dependent phosphatases"/>
    <property type="match status" value="1"/>
</dbReference>
<dbReference type="GO" id="GO:0046872">
    <property type="term" value="F:metal ion binding"/>
    <property type="evidence" value="ECO:0007669"/>
    <property type="project" value="InterPro"/>
</dbReference>
<dbReference type="InterPro" id="IPR029052">
    <property type="entry name" value="Metallo-depent_PP-like"/>
</dbReference>
<organism evidence="9 10">
    <name type="scientific">Candidatus Flavonifractor intestinipullorum</name>
    <dbReference type="NCBI Taxonomy" id="2838587"/>
    <lineage>
        <taxon>Bacteria</taxon>
        <taxon>Bacillati</taxon>
        <taxon>Bacillota</taxon>
        <taxon>Clostridia</taxon>
        <taxon>Eubacteriales</taxon>
        <taxon>Oscillospiraceae</taxon>
        <taxon>Flavonifractor</taxon>
    </lineage>
</organism>
<evidence type="ECO:0000256" key="2">
    <source>
        <dbReference type="ARBA" id="ARBA00022737"/>
    </source>
</evidence>
<evidence type="ECO:0000259" key="5">
    <source>
        <dbReference type="Pfam" id="PF00149"/>
    </source>
</evidence>
<dbReference type="InterPro" id="IPR015914">
    <property type="entry name" value="PAPs_N"/>
</dbReference>
<comment type="caution">
    <text evidence="9">The sequence shown here is derived from an EMBL/GenBank/DDBJ whole genome shotgun (WGS) entry which is preliminary data.</text>
</comment>
<reference evidence="9" key="1">
    <citation type="journal article" date="2021" name="PeerJ">
        <title>Extensive microbial diversity within the chicken gut microbiome revealed by metagenomics and culture.</title>
        <authorList>
            <person name="Gilroy R."/>
            <person name="Ravi A."/>
            <person name="Getino M."/>
            <person name="Pursley I."/>
            <person name="Horton D.L."/>
            <person name="Alikhan N.F."/>
            <person name="Baker D."/>
            <person name="Gharbi K."/>
            <person name="Hall N."/>
            <person name="Watson M."/>
            <person name="Adriaenssens E.M."/>
            <person name="Foster-Nyarko E."/>
            <person name="Jarju S."/>
            <person name="Secka A."/>
            <person name="Antonio M."/>
            <person name="Oren A."/>
            <person name="Chaudhuri R.R."/>
            <person name="La Ragione R."/>
            <person name="Hildebrand F."/>
            <person name="Pallen M.J."/>
        </authorList>
    </citation>
    <scope>NUCLEOTIDE SEQUENCE</scope>
    <source>
        <strain evidence="9">CHK189-11263</strain>
    </source>
</reference>
<gene>
    <name evidence="9" type="ORF">H9714_07575</name>
</gene>
<evidence type="ECO:0000259" key="8">
    <source>
        <dbReference type="Pfam" id="PF22494"/>
    </source>
</evidence>
<evidence type="ECO:0000256" key="1">
    <source>
        <dbReference type="ARBA" id="ARBA00022729"/>
    </source>
</evidence>
<dbReference type="PANTHER" id="PTHR46928">
    <property type="entry name" value="MESENCHYME-SPECIFIC CELL SURFACE GLYCOPROTEIN"/>
    <property type="match status" value="1"/>
</dbReference>
<keyword evidence="2" id="KW-0677">Repeat</keyword>
<dbReference type="GO" id="GO:0003993">
    <property type="term" value="F:acid phosphatase activity"/>
    <property type="evidence" value="ECO:0007669"/>
    <property type="project" value="InterPro"/>
</dbReference>
<proteinExistence type="predicted"/>
<feature type="compositionally biased region" description="Gly residues" evidence="3">
    <location>
        <begin position="1413"/>
        <end position="1434"/>
    </location>
</feature>
<keyword evidence="1 4" id="KW-0732">Signal</keyword>
<dbReference type="Gene3D" id="3.60.21.10">
    <property type="match status" value="1"/>
</dbReference>
<dbReference type="NCBIfam" id="NF038117">
    <property type="entry name" value="choice_anch_I"/>
    <property type="match status" value="1"/>
</dbReference>
<dbReference type="InterPro" id="IPR052956">
    <property type="entry name" value="Mesenchyme-surface_protein"/>
</dbReference>
<evidence type="ECO:0000256" key="4">
    <source>
        <dbReference type="SAM" id="SignalP"/>
    </source>
</evidence>
<evidence type="ECO:0000256" key="3">
    <source>
        <dbReference type="SAM" id="MobiDB-lite"/>
    </source>
</evidence>
<dbReference type="SUPFAM" id="SSF75011">
    <property type="entry name" value="3-carboxy-cis,cis-mucoante lactonizing enzyme"/>
    <property type="match status" value="1"/>
</dbReference>
<dbReference type="PANTHER" id="PTHR46928:SF1">
    <property type="entry name" value="MESENCHYME-SPECIFIC CELL SURFACE GLYCOPROTEIN"/>
    <property type="match status" value="1"/>
</dbReference>
<dbReference type="Gene3D" id="2.60.40.380">
    <property type="entry name" value="Purple acid phosphatase-like, N-terminal"/>
    <property type="match status" value="1"/>
</dbReference>
<feature type="domain" description="SLH" evidence="6">
    <location>
        <begin position="1450"/>
        <end position="1478"/>
    </location>
</feature>
<evidence type="ECO:0000259" key="7">
    <source>
        <dbReference type="Pfam" id="PF16656"/>
    </source>
</evidence>
<dbReference type="Pfam" id="PF16656">
    <property type="entry name" value="Pur_ac_phosph_N"/>
    <property type="match status" value="1"/>
</dbReference>
<reference evidence="9" key="2">
    <citation type="submission" date="2021-04" db="EMBL/GenBank/DDBJ databases">
        <authorList>
            <person name="Gilroy R."/>
        </authorList>
    </citation>
    <scope>NUCLEOTIDE SEQUENCE</scope>
    <source>
        <strain evidence="9">CHK189-11263</strain>
    </source>
</reference>
<dbReference type="Gene3D" id="2.60.120.200">
    <property type="match status" value="1"/>
</dbReference>
<feature type="chain" id="PRO_5039293113" evidence="4">
    <location>
        <begin position="32"/>
        <end position="1480"/>
    </location>
</feature>
<feature type="domain" description="Calcineurin-like phosphoesterase" evidence="5">
    <location>
        <begin position="452"/>
        <end position="741"/>
    </location>
</feature>
<dbReference type="CDD" id="cd00063">
    <property type="entry name" value="FN3"/>
    <property type="match status" value="1"/>
</dbReference>
<dbReference type="Pfam" id="PF00395">
    <property type="entry name" value="SLH"/>
    <property type="match status" value="1"/>
</dbReference>
<dbReference type="InterPro" id="IPR008963">
    <property type="entry name" value="Purple_acid_Pase-like_N"/>
</dbReference>
<feature type="domain" description="Purple acid phosphatase N-terminal" evidence="7">
    <location>
        <begin position="351"/>
        <end position="445"/>
    </location>
</feature>
<dbReference type="Pfam" id="PF00149">
    <property type="entry name" value="Metallophos"/>
    <property type="match status" value="1"/>
</dbReference>
<accession>A0A9D2MBW2</accession>
<name>A0A9D2MBW2_9FIRM</name>
<dbReference type="InterPro" id="IPR013320">
    <property type="entry name" value="ConA-like_dom_sf"/>
</dbReference>
<dbReference type="EMBL" id="DWYC01000064">
    <property type="protein sequence ID" value="HJB57394.1"/>
    <property type="molecule type" value="Genomic_DNA"/>
</dbReference>
<dbReference type="Pfam" id="PF22494">
    <property type="entry name" value="choice_anch_I"/>
    <property type="match status" value="1"/>
</dbReference>
<dbReference type="Pfam" id="PF13385">
    <property type="entry name" value="Laminin_G_3"/>
    <property type="match status" value="1"/>
</dbReference>
<dbReference type="SUPFAM" id="SSF49363">
    <property type="entry name" value="Purple acid phosphatase, N-terminal domain"/>
    <property type="match status" value="1"/>
</dbReference>
<feature type="non-terminal residue" evidence="9">
    <location>
        <position position="1480"/>
    </location>
</feature>
<dbReference type="InterPro" id="IPR001119">
    <property type="entry name" value="SLH_dom"/>
</dbReference>
<feature type="region of interest" description="Disordered" evidence="3">
    <location>
        <begin position="1408"/>
        <end position="1454"/>
    </location>
</feature>
<dbReference type="SUPFAM" id="SSF49899">
    <property type="entry name" value="Concanavalin A-like lectins/glucanases"/>
    <property type="match status" value="1"/>
</dbReference>